<evidence type="ECO:0000313" key="1">
    <source>
        <dbReference type="EMBL" id="MCW7553226.1"/>
    </source>
</evidence>
<comment type="caution">
    <text evidence="1">The sequence shown here is derived from an EMBL/GenBank/DDBJ whole genome shotgun (WGS) entry which is preliminary data.</text>
</comment>
<name>A0ABT3MV13_9GAMM</name>
<gene>
    <name evidence="1" type="ORF">NX722_11365</name>
</gene>
<dbReference type="EMBL" id="JAPFCC010000001">
    <property type="protein sequence ID" value="MCW7553226.1"/>
    <property type="molecule type" value="Genomic_DNA"/>
</dbReference>
<accession>A0ABT3MV13</accession>
<keyword evidence="2" id="KW-1185">Reference proteome</keyword>
<proteinExistence type="predicted"/>
<protein>
    <submittedName>
        <fullName evidence="1">Uncharacterized protein</fullName>
    </submittedName>
</protein>
<sequence>MSSFPVLQAASIFISVVQAIHQEKKRQSLFIGQVLIRYICYEREAVATLFRAASQPDLAEMNRRSALLITLDMSLMIILSIKVL</sequence>
<reference evidence="1 2" key="1">
    <citation type="submission" date="2022-10" db="EMBL/GenBank/DDBJ databases">
        <title>High-quality genome sequences of two octocoral-associated bacteria, Endozoicomonas euniceicola EF212 and Endozoicomonas gorgoniicola PS125.</title>
        <authorList>
            <person name="Chiou Y.-J."/>
            <person name="Chen Y.-H."/>
        </authorList>
    </citation>
    <scope>NUCLEOTIDE SEQUENCE [LARGE SCALE GENOMIC DNA]</scope>
    <source>
        <strain evidence="1 2">PS125</strain>
    </source>
</reference>
<organism evidence="1 2">
    <name type="scientific">Endozoicomonas gorgoniicola</name>
    <dbReference type="NCBI Taxonomy" id="1234144"/>
    <lineage>
        <taxon>Bacteria</taxon>
        <taxon>Pseudomonadati</taxon>
        <taxon>Pseudomonadota</taxon>
        <taxon>Gammaproteobacteria</taxon>
        <taxon>Oceanospirillales</taxon>
        <taxon>Endozoicomonadaceae</taxon>
        <taxon>Endozoicomonas</taxon>
    </lineage>
</organism>
<dbReference type="Proteomes" id="UP001209854">
    <property type="component" value="Unassembled WGS sequence"/>
</dbReference>
<dbReference type="RefSeq" id="WP_262568072.1">
    <property type="nucleotide sequence ID" value="NZ_JAPFCC010000001.1"/>
</dbReference>
<evidence type="ECO:0000313" key="2">
    <source>
        <dbReference type="Proteomes" id="UP001209854"/>
    </source>
</evidence>